<feature type="transmembrane region" description="Helical" evidence="1">
    <location>
        <begin position="43"/>
        <end position="62"/>
    </location>
</feature>
<evidence type="ECO:0000313" key="3">
    <source>
        <dbReference type="Proteomes" id="UP000237246"/>
    </source>
</evidence>
<accession>A0A2P4SYB4</accession>
<reference evidence="2 3" key="1">
    <citation type="submission" date="2018-01" db="EMBL/GenBank/DDBJ databases">
        <title>Comparison of the Chinese Bamboo Partridge and Red Junglefowl genome sequences highlights the importance of demography in genome evolution.</title>
        <authorList>
            <person name="Tiley G.P."/>
            <person name="Kimball R.T."/>
            <person name="Braun E.L."/>
            <person name="Burleigh J.G."/>
        </authorList>
    </citation>
    <scope>NUCLEOTIDE SEQUENCE [LARGE SCALE GENOMIC DNA]</scope>
    <source>
        <strain evidence="2">RTK389</strain>
        <tissue evidence="2">Blood</tissue>
    </source>
</reference>
<comment type="caution">
    <text evidence="2">The sequence shown here is derived from an EMBL/GenBank/DDBJ whole genome shotgun (WGS) entry which is preliminary data.</text>
</comment>
<keyword evidence="1" id="KW-1133">Transmembrane helix</keyword>
<dbReference type="PANTHER" id="PTHR46726:SF1">
    <property type="entry name" value="TWO-PORE CALCIUM CHANNEL 3"/>
    <property type="match status" value="1"/>
</dbReference>
<organism evidence="2 3">
    <name type="scientific">Bambusicola thoracicus</name>
    <name type="common">Chinese bamboo-partridge</name>
    <name type="synonym">Perdix thoracica</name>
    <dbReference type="NCBI Taxonomy" id="9083"/>
    <lineage>
        <taxon>Eukaryota</taxon>
        <taxon>Metazoa</taxon>
        <taxon>Chordata</taxon>
        <taxon>Craniata</taxon>
        <taxon>Vertebrata</taxon>
        <taxon>Euteleostomi</taxon>
        <taxon>Archelosauria</taxon>
        <taxon>Archosauria</taxon>
        <taxon>Dinosauria</taxon>
        <taxon>Saurischia</taxon>
        <taxon>Theropoda</taxon>
        <taxon>Coelurosauria</taxon>
        <taxon>Aves</taxon>
        <taxon>Neognathae</taxon>
        <taxon>Galloanserae</taxon>
        <taxon>Galliformes</taxon>
        <taxon>Phasianidae</taxon>
        <taxon>Perdicinae</taxon>
        <taxon>Bambusicola</taxon>
    </lineage>
</organism>
<dbReference type="Proteomes" id="UP000237246">
    <property type="component" value="Unassembled WGS sequence"/>
</dbReference>
<dbReference type="EMBL" id="PPHD01016725">
    <property type="protein sequence ID" value="POI29069.1"/>
    <property type="molecule type" value="Genomic_DNA"/>
</dbReference>
<keyword evidence="3" id="KW-1185">Reference proteome</keyword>
<proteinExistence type="predicted"/>
<evidence type="ECO:0000313" key="2">
    <source>
        <dbReference type="EMBL" id="POI29069.1"/>
    </source>
</evidence>
<name>A0A2P4SYB4_BAMTH</name>
<dbReference type="AlphaFoldDB" id="A0A2P4SYB4"/>
<evidence type="ECO:0000256" key="1">
    <source>
        <dbReference type="SAM" id="Phobius"/>
    </source>
</evidence>
<keyword evidence="1" id="KW-0472">Membrane</keyword>
<protein>
    <submittedName>
        <fullName evidence="2">Uncharacterized protein</fullName>
    </submittedName>
</protein>
<dbReference type="PANTHER" id="PTHR46726">
    <property type="entry name" value="TWO PORE CHANNEL 3"/>
    <property type="match status" value="1"/>
</dbReference>
<sequence length="112" mass="12870">MAEVASQATSLVEVLCLLVFFGRLMHFAKITHHNVFWKDTKNICIMVAILLSLTDLVIYAALRIYNIKSVRWSRIVRPIFLINFAESRQVRNGFNGNSCLWTACCFLRTKGM</sequence>
<feature type="transmembrane region" description="Helical" evidence="1">
    <location>
        <begin position="6"/>
        <end position="22"/>
    </location>
</feature>
<gene>
    <name evidence="2" type="ORF">CIB84_007182</name>
</gene>
<dbReference type="OrthoDB" id="416585at2759"/>
<keyword evidence="1" id="KW-0812">Transmembrane</keyword>